<protein>
    <submittedName>
        <fullName evidence="2">Uncharacterized protein</fullName>
    </submittedName>
</protein>
<dbReference type="AlphaFoldDB" id="A0A166WN44"/>
<reference evidence="2 3" key="1">
    <citation type="journal article" date="2016" name="Mol. Biol. Evol.">
        <title>Comparative Genomics of Early-Diverging Mushroom-Forming Fungi Provides Insights into the Origins of Lignocellulose Decay Capabilities.</title>
        <authorList>
            <person name="Nagy L.G."/>
            <person name="Riley R."/>
            <person name="Tritt A."/>
            <person name="Adam C."/>
            <person name="Daum C."/>
            <person name="Floudas D."/>
            <person name="Sun H."/>
            <person name="Yadav J.S."/>
            <person name="Pangilinan J."/>
            <person name="Larsson K.H."/>
            <person name="Matsuura K."/>
            <person name="Barry K."/>
            <person name="Labutti K."/>
            <person name="Kuo R."/>
            <person name="Ohm R.A."/>
            <person name="Bhattacharya S.S."/>
            <person name="Shirouzu T."/>
            <person name="Yoshinaga Y."/>
            <person name="Martin F.M."/>
            <person name="Grigoriev I.V."/>
            <person name="Hibbett D.S."/>
        </authorList>
    </citation>
    <scope>NUCLEOTIDE SEQUENCE [LARGE SCALE GENOMIC DNA]</scope>
    <source>
        <strain evidence="2 3">CBS 109695</strain>
    </source>
</reference>
<dbReference type="Proteomes" id="UP000076532">
    <property type="component" value="Unassembled WGS sequence"/>
</dbReference>
<dbReference type="STRING" id="436010.A0A166WN44"/>
<evidence type="ECO:0000313" key="3">
    <source>
        <dbReference type="Proteomes" id="UP000076532"/>
    </source>
</evidence>
<feature type="compositionally biased region" description="Pro residues" evidence="1">
    <location>
        <begin position="112"/>
        <end position="127"/>
    </location>
</feature>
<sequence>MQQTQLLRSGKEYCPWLLGENVLATCWSAAFNFTGLMYEAVVTELAKDSADSRPIDDAASYTAEDRIEGSVFNNGADDNNNGDDNHSDDNDNTMDGDGSTAGDDAPTATSQAPPPTLSPPGVIPPTLSPSGAPSAPSAPANAPTPTVAGEGSTSTAVAPPAPAKSARSCGGSQATLIAKCALNARHLAAAVEPQETGFTTTSMPHVKTGYQGARDKGAMKRLYTLPKLVGEGSKFGFDLRKWDGKAPIPILDEIRHVFTVCISQPDNTGWGDVSRNAAADFAAAHDTCKFPSGCRKHRRGEFPVLAVSFSYGSGQKVSPWEPRQFTRAFAFWNPRLHTYYHDHRGRLFRHHPRLEHNFDNSVFACATVNFGLQTCCYPHTNTNNLPFSLCAVTTLGDCIELGGHLVLWDLKVVIEFPPVKQDVLLVYAICGGGLFRWVDHGYQTEKAHQAGWSAAEKKEEAAIRVHRWEEGNKLFSTLEELRGMHRSALPGDNVP</sequence>
<feature type="compositionally biased region" description="Low complexity" evidence="1">
    <location>
        <begin position="128"/>
        <end position="166"/>
    </location>
</feature>
<accession>A0A166WN44</accession>
<proteinExistence type="predicted"/>
<keyword evidence="3" id="KW-1185">Reference proteome</keyword>
<gene>
    <name evidence="2" type="ORF">FIBSPDRAFT_943028</name>
</gene>
<evidence type="ECO:0000256" key="1">
    <source>
        <dbReference type="SAM" id="MobiDB-lite"/>
    </source>
</evidence>
<dbReference type="EMBL" id="KV417481">
    <property type="protein sequence ID" value="KZP33928.1"/>
    <property type="molecule type" value="Genomic_DNA"/>
</dbReference>
<evidence type="ECO:0000313" key="2">
    <source>
        <dbReference type="EMBL" id="KZP33928.1"/>
    </source>
</evidence>
<organism evidence="2 3">
    <name type="scientific">Athelia psychrophila</name>
    <dbReference type="NCBI Taxonomy" id="1759441"/>
    <lineage>
        <taxon>Eukaryota</taxon>
        <taxon>Fungi</taxon>
        <taxon>Dikarya</taxon>
        <taxon>Basidiomycota</taxon>
        <taxon>Agaricomycotina</taxon>
        <taxon>Agaricomycetes</taxon>
        <taxon>Agaricomycetidae</taxon>
        <taxon>Atheliales</taxon>
        <taxon>Atheliaceae</taxon>
        <taxon>Athelia</taxon>
    </lineage>
</organism>
<feature type="region of interest" description="Disordered" evidence="1">
    <location>
        <begin position="61"/>
        <end position="168"/>
    </location>
</feature>
<name>A0A166WN44_9AGAM</name>
<dbReference type="OrthoDB" id="2797114at2759"/>